<gene>
    <name evidence="8" type="ORF">HO173_012600</name>
</gene>
<sequence>MPMNQDIVDPARFGQRRLLGTLWAGVAVSFCFLLFRFYVRLKIFRRLHIEDPFVLAAWLMNLVNAAIWQKTAKELYSVIGVESGHIAMPAPEYSSHIHVELHSLLASELLYYTALWSVKLSFLLFFRNLGNYIRRHMILWYCVLAFTIASYAVCLCVLDYKCLVEPRGIAECRSVHAAHFVPTSIRLGTVFDTSSDGLLILMSTNLLWNALIDVRKKLALTGIFSLTIFVISVSITRVVLTTSGPRLDLTWLLLWSGLEMTVAIIVACLGSFRILYTSSERSRRSARIENQTNRDAEYLGNAPGFPLNARVRNSTSINASEYNHKKRLDSTDTFEEAILPMDNVYVQHKYSNFSRPRMRYEETPSPLETPVVRPHCHCSPSFVGHQGSGLEDVTHSNH</sequence>
<dbReference type="InterPro" id="IPR049326">
    <property type="entry name" value="Rhodopsin_dom_fungi"/>
</dbReference>
<evidence type="ECO:0000256" key="2">
    <source>
        <dbReference type="ARBA" id="ARBA00022692"/>
    </source>
</evidence>
<dbReference type="GeneID" id="59294234"/>
<evidence type="ECO:0000256" key="5">
    <source>
        <dbReference type="ARBA" id="ARBA00038359"/>
    </source>
</evidence>
<keyword evidence="2 6" id="KW-0812">Transmembrane</keyword>
<evidence type="ECO:0000256" key="1">
    <source>
        <dbReference type="ARBA" id="ARBA00004141"/>
    </source>
</evidence>
<evidence type="ECO:0000259" key="7">
    <source>
        <dbReference type="Pfam" id="PF20684"/>
    </source>
</evidence>
<feature type="domain" description="Rhodopsin" evidence="7">
    <location>
        <begin position="35"/>
        <end position="276"/>
    </location>
</feature>
<dbReference type="InterPro" id="IPR052337">
    <property type="entry name" value="SAT4-like"/>
</dbReference>
<organism evidence="8 9">
    <name type="scientific">Letharia columbiana</name>
    <dbReference type="NCBI Taxonomy" id="112416"/>
    <lineage>
        <taxon>Eukaryota</taxon>
        <taxon>Fungi</taxon>
        <taxon>Dikarya</taxon>
        <taxon>Ascomycota</taxon>
        <taxon>Pezizomycotina</taxon>
        <taxon>Lecanoromycetes</taxon>
        <taxon>OSLEUM clade</taxon>
        <taxon>Lecanoromycetidae</taxon>
        <taxon>Lecanorales</taxon>
        <taxon>Lecanorineae</taxon>
        <taxon>Parmeliaceae</taxon>
        <taxon>Letharia</taxon>
    </lineage>
</organism>
<dbReference type="Pfam" id="PF20684">
    <property type="entry name" value="Fung_rhodopsin"/>
    <property type="match status" value="1"/>
</dbReference>
<feature type="transmembrane region" description="Helical" evidence="6">
    <location>
        <begin position="218"/>
        <end position="240"/>
    </location>
</feature>
<name>A0A8H6FF38_9LECA</name>
<keyword evidence="3 6" id="KW-1133">Transmembrane helix</keyword>
<feature type="transmembrane region" description="Helical" evidence="6">
    <location>
        <begin position="252"/>
        <end position="276"/>
    </location>
</feature>
<reference evidence="8 9" key="1">
    <citation type="journal article" date="2020" name="Genomics">
        <title>Complete, high-quality genomes from long-read metagenomic sequencing of two wolf lichen thalli reveals enigmatic genome architecture.</title>
        <authorList>
            <person name="McKenzie S.K."/>
            <person name="Walston R.F."/>
            <person name="Allen J.L."/>
        </authorList>
    </citation>
    <scope>NUCLEOTIDE SEQUENCE [LARGE SCALE GENOMIC DNA]</scope>
    <source>
        <strain evidence="8">WasteWater2</strain>
    </source>
</reference>
<evidence type="ECO:0000256" key="6">
    <source>
        <dbReference type="SAM" id="Phobius"/>
    </source>
</evidence>
<dbReference type="RefSeq" id="XP_037158677.1">
    <property type="nucleotide sequence ID" value="XM_037314435.1"/>
</dbReference>
<dbReference type="GO" id="GO:0016020">
    <property type="term" value="C:membrane"/>
    <property type="evidence" value="ECO:0007669"/>
    <property type="project" value="UniProtKB-SubCell"/>
</dbReference>
<evidence type="ECO:0000313" key="9">
    <source>
        <dbReference type="Proteomes" id="UP000578531"/>
    </source>
</evidence>
<dbReference type="AlphaFoldDB" id="A0A8H6FF38"/>
<feature type="transmembrane region" description="Helical" evidence="6">
    <location>
        <begin position="20"/>
        <end position="39"/>
    </location>
</feature>
<feature type="transmembrane region" description="Helical" evidence="6">
    <location>
        <begin position="109"/>
        <end position="126"/>
    </location>
</feature>
<evidence type="ECO:0000256" key="3">
    <source>
        <dbReference type="ARBA" id="ARBA00022989"/>
    </source>
</evidence>
<evidence type="ECO:0000256" key="4">
    <source>
        <dbReference type="ARBA" id="ARBA00023136"/>
    </source>
</evidence>
<dbReference type="PANTHER" id="PTHR33048:SF47">
    <property type="entry name" value="INTEGRAL MEMBRANE PROTEIN-RELATED"/>
    <property type="match status" value="1"/>
</dbReference>
<comment type="subcellular location">
    <subcellularLocation>
        <location evidence="1">Membrane</location>
        <topology evidence="1">Multi-pass membrane protein</topology>
    </subcellularLocation>
</comment>
<dbReference type="Proteomes" id="UP000578531">
    <property type="component" value="Unassembled WGS sequence"/>
</dbReference>
<protein>
    <recommendedName>
        <fullName evidence="7">Rhodopsin domain-containing protein</fullName>
    </recommendedName>
</protein>
<dbReference type="PANTHER" id="PTHR33048">
    <property type="entry name" value="PTH11-LIKE INTEGRAL MEMBRANE PROTEIN (AFU_ORTHOLOGUE AFUA_5G11245)"/>
    <property type="match status" value="1"/>
</dbReference>
<dbReference type="EMBL" id="JACCJC010000095">
    <property type="protein sequence ID" value="KAF6226010.1"/>
    <property type="molecule type" value="Genomic_DNA"/>
</dbReference>
<dbReference type="OrthoDB" id="444631at2759"/>
<feature type="transmembrane region" description="Helical" evidence="6">
    <location>
        <begin position="138"/>
        <end position="160"/>
    </location>
</feature>
<comment type="similarity">
    <text evidence="5">Belongs to the SAT4 family.</text>
</comment>
<evidence type="ECO:0000313" key="8">
    <source>
        <dbReference type="EMBL" id="KAF6226010.1"/>
    </source>
</evidence>
<comment type="caution">
    <text evidence="8">The sequence shown here is derived from an EMBL/GenBank/DDBJ whole genome shotgun (WGS) entry which is preliminary data.</text>
</comment>
<accession>A0A8H6FF38</accession>
<keyword evidence="9" id="KW-1185">Reference proteome</keyword>
<keyword evidence="4 6" id="KW-0472">Membrane</keyword>
<proteinExistence type="inferred from homology"/>